<dbReference type="InterPro" id="IPR002018">
    <property type="entry name" value="CarbesteraseB"/>
</dbReference>
<dbReference type="Proteomes" id="UP000676409">
    <property type="component" value="Chromosome"/>
</dbReference>
<evidence type="ECO:0000259" key="4">
    <source>
        <dbReference type="Pfam" id="PF00135"/>
    </source>
</evidence>
<feature type="domain" description="Carboxylesterase type B" evidence="4">
    <location>
        <begin position="30"/>
        <end position="364"/>
    </location>
</feature>
<dbReference type="InterPro" id="IPR050309">
    <property type="entry name" value="Type-B_Carboxylest/Lipase"/>
</dbReference>
<dbReference type="InterPro" id="IPR029058">
    <property type="entry name" value="AB_hydrolase_fold"/>
</dbReference>
<evidence type="ECO:0000256" key="3">
    <source>
        <dbReference type="RuleBase" id="RU361235"/>
    </source>
</evidence>
<evidence type="ECO:0000313" key="6">
    <source>
        <dbReference type="Proteomes" id="UP000676409"/>
    </source>
</evidence>
<keyword evidence="2 3" id="KW-0378">Hydrolase</keyword>
<dbReference type="PANTHER" id="PTHR11559">
    <property type="entry name" value="CARBOXYLESTERASE"/>
    <property type="match status" value="1"/>
</dbReference>
<feature type="domain" description="Carboxylesterase type B" evidence="4">
    <location>
        <begin position="386"/>
        <end position="509"/>
    </location>
</feature>
<dbReference type="GO" id="GO:0016787">
    <property type="term" value="F:hydrolase activity"/>
    <property type="evidence" value="ECO:0007669"/>
    <property type="project" value="UniProtKB-KW"/>
</dbReference>
<dbReference type="EMBL" id="CP073078">
    <property type="protein sequence ID" value="QUD89640.1"/>
    <property type="molecule type" value="Genomic_DNA"/>
</dbReference>
<dbReference type="Gene3D" id="3.40.50.1820">
    <property type="entry name" value="alpha/beta hydrolase"/>
    <property type="match status" value="1"/>
</dbReference>
<accession>A0A975IWA8</accession>
<evidence type="ECO:0000256" key="2">
    <source>
        <dbReference type="ARBA" id="ARBA00022801"/>
    </source>
</evidence>
<dbReference type="RefSeq" id="WP_211939692.1">
    <property type="nucleotide sequence ID" value="NZ_CP073078.1"/>
</dbReference>
<dbReference type="AlphaFoldDB" id="A0A975IWA8"/>
<dbReference type="KEGG" id="caul:KCG34_07130"/>
<keyword evidence="3" id="KW-0732">Signal</keyword>
<dbReference type="InterPro" id="IPR019826">
    <property type="entry name" value="Carboxylesterase_B_AS"/>
</dbReference>
<dbReference type="EC" id="3.1.1.-" evidence="3"/>
<organism evidence="5 6">
    <name type="scientific">Phenylobacterium montanum</name>
    <dbReference type="NCBI Taxonomy" id="2823693"/>
    <lineage>
        <taxon>Bacteria</taxon>
        <taxon>Pseudomonadati</taxon>
        <taxon>Pseudomonadota</taxon>
        <taxon>Alphaproteobacteria</taxon>
        <taxon>Caulobacterales</taxon>
        <taxon>Caulobacteraceae</taxon>
        <taxon>Phenylobacterium</taxon>
    </lineage>
</organism>
<dbReference type="PROSITE" id="PS00122">
    <property type="entry name" value="CARBOXYLESTERASE_B_1"/>
    <property type="match status" value="1"/>
</dbReference>
<gene>
    <name evidence="5" type="ORF">KCG34_07130</name>
</gene>
<dbReference type="Pfam" id="PF00135">
    <property type="entry name" value="COesterase"/>
    <property type="match status" value="2"/>
</dbReference>
<sequence>MSFKRLVSSATVLAAAALAGAAAAAPAPVQVKTESGALKGSVQDGVLAFKGFPFAAPPVGDLRWRPPQPAARWSGVREATEYGHDCMQKPFASDAAPLGTTPAEDCLVMNVWRPAEASPKNLPVMVWIYGGGFVNGGSSPAVYSGAPFAKQGVVFVSFNYRLGRFGFFGFPALTKEHPAELKGDYGYMDQIAALKWVRRNIASFGGDPDNVTVFGESAGGGSVHMLLTSPLAKGLFQKAIIESGGGRGSLMGPRKLSEDLPNMPSAETIGVNFAKKHGVEGTDAAALAKLRALPAEAVVDNLNLVSMMQPGGAPTYGGPMFDGRIVTQSPDDAYRAGAQAKVPVIIGANSDDIGFSFAQTLDQAVAPLGGDKAKALAVYDPEGGGNVRAVASKVAMDQMMVEPARFVAGAIGAQGLPTWEFRFSYVADSMRAEWKAGAPHATEIPYVFDTVSAKYGDKLTAGDEAVARAANTYWANFAKTGDPNGPGLPEWPRYDPGKDKILDFRPDGTVVAQPDPWKARLDLVAAAADPRGGH</sequence>
<name>A0A975IWA8_9CAUL</name>
<proteinExistence type="inferred from homology"/>
<reference evidence="5" key="1">
    <citation type="submission" date="2021-04" db="EMBL/GenBank/DDBJ databases">
        <title>The complete genome sequence of Caulobacter sp. S6.</title>
        <authorList>
            <person name="Tang Y."/>
            <person name="Ouyang W."/>
            <person name="Liu Q."/>
            <person name="Huang B."/>
            <person name="Guo Z."/>
            <person name="Lei P."/>
        </authorList>
    </citation>
    <scope>NUCLEOTIDE SEQUENCE</scope>
    <source>
        <strain evidence="5">S6</strain>
    </source>
</reference>
<feature type="chain" id="PRO_5038168579" description="Carboxylic ester hydrolase" evidence="3">
    <location>
        <begin position="25"/>
        <end position="534"/>
    </location>
</feature>
<protein>
    <recommendedName>
        <fullName evidence="3">Carboxylic ester hydrolase</fullName>
        <ecNumber evidence="3">3.1.1.-</ecNumber>
    </recommendedName>
</protein>
<feature type="signal peptide" evidence="3">
    <location>
        <begin position="1"/>
        <end position="24"/>
    </location>
</feature>
<evidence type="ECO:0000256" key="1">
    <source>
        <dbReference type="ARBA" id="ARBA00005964"/>
    </source>
</evidence>
<comment type="similarity">
    <text evidence="1 3">Belongs to the type-B carboxylesterase/lipase family.</text>
</comment>
<keyword evidence="6" id="KW-1185">Reference proteome</keyword>
<evidence type="ECO:0000313" key="5">
    <source>
        <dbReference type="EMBL" id="QUD89640.1"/>
    </source>
</evidence>
<dbReference type="SUPFAM" id="SSF53474">
    <property type="entry name" value="alpha/beta-Hydrolases"/>
    <property type="match status" value="1"/>
</dbReference>